<dbReference type="RefSeq" id="WP_135105300.1">
    <property type="nucleotide sequence ID" value="NZ_JADGKW010000003.1"/>
</dbReference>
<name>A0A4Y9IMQ6_9BACT</name>
<gene>
    <name evidence="2" type="ORF">E4T88_09970</name>
</gene>
<evidence type="ECO:0000313" key="2">
    <source>
        <dbReference type="EMBL" id="TFU89005.1"/>
    </source>
</evidence>
<dbReference type="AlphaFoldDB" id="A0A4Y9IMQ6"/>
<dbReference type="OrthoDB" id="2168082at2"/>
<organism evidence="2 3">
    <name type="scientific">Dysgonomonas mossii</name>
    <dbReference type="NCBI Taxonomy" id="163665"/>
    <lineage>
        <taxon>Bacteria</taxon>
        <taxon>Pseudomonadati</taxon>
        <taxon>Bacteroidota</taxon>
        <taxon>Bacteroidia</taxon>
        <taxon>Bacteroidales</taxon>
        <taxon>Dysgonomonadaceae</taxon>
        <taxon>Dysgonomonas</taxon>
    </lineage>
</organism>
<dbReference type="InterPro" id="IPR007492">
    <property type="entry name" value="LytTR_DNA-bd_dom"/>
</dbReference>
<dbReference type="EMBL" id="SPPK01000003">
    <property type="protein sequence ID" value="TFU89005.1"/>
    <property type="molecule type" value="Genomic_DNA"/>
</dbReference>
<evidence type="ECO:0000259" key="1">
    <source>
        <dbReference type="PROSITE" id="PS50930"/>
    </source>
</evidence>
<reference evidence="2 3" key="1">
    <citation type="submission" date="2019-03" db="EMBL/GenBank/DDBJ databases">
        <title>Diversity of the mouse oral microbiome.</title>
        <authorList>
            <person name="Joseph S."/>
            <person name="Aduse-Opoku J."/>
            <person name="Curtis M."/>
            <person name="Wade W."/>
            <person name="Hashim A."/>
        </authorList>
    </citation>
    <scope>NUCLEOTIDE SEQUENCE [LARGE SCALE GENOMIC DNA]</scope>
    <source>
        <strain evidence="2 3">P11</strain>
    </source>
</reference>
<accession>A0A4Y9IMQ6</accession>
<proteinExistence type="predicted"/>
<comment type="caution">
    <text evidence="2">The sequence shown here is derived from an EMBL/GenBank/DDBJ whole genome shotgun (WGS) entry which is preliminary data.</text>
</comment>
<dbReference type="PROSITE" id="PS50930">
    <property type="entry name" value="HTH_LYTTR"/>
    <property type="match status" value="1"/>
</dbReference>
<dbReference type="GO" id="GO:0003677">
    <property type="term" value="F:DNA binding"/>
    <property type="evidence" value="ECO:0007669"/>
    <property type="project" value="InterPro"/>
</dbReference>
<protein>
    <recommendedName>
        <fullName evidence="1">HTH LytTR-type domain-containing protein</fullName>
    </recommendedName>
</protein>
<feature type="domain" description="HTH LytTR-type" evidence="1">
    <location>
        <begin position="1"/>
        <end position="50"/>
    </location>
</feature>
<evidence type="ECO:0000313" key="3">
    <source>
        <dbReference type="Proteomes" id="UP000298285"/>
    </source>
</evidence>
<sequence length="50" mass="6090">MYQTMVSLEGILSKQYFFRIDNSYLVNVSHIEKINEESLYRKQRTPHLRI</sequence>
<dbReference type="Pfam" id="PF04397">
    <property type="entry name" value="LytTR"/>
    <property type="match status" value="1"/>
</dbReference>
<dbReference type="Proteomes" id="UP000298285">
    <property type="component" value="Unassembled WGS sequence"/>
</dbReference>
<dbReference type="Gene3D" id="2.40.50.1020">
    <property type="entry name" value="LytTr DNA-binding domain"/>
    <property type="match status" value="1"/>
</dbReference>